<dbReference type="AlphaFoldDB" id="A0A2U2BJG8"/>
<evidence type="ECO:0000313" key="3">
    <source>
        <dbReference type="Proteomes" id="UP000245216"/>
    </source>
</evidence>
<evidence type="ECO:0008006" key="5">
    <source>
        <dbReference type="Google" id="ProtNLM"/>
    </source>
</evidence>
<reference evidence="2 4" key="3">
    <citation type="submission" date="2022-05" db="EMBL/GenBank/DDBJ databases">
        <title>Complete sequence of strain NY11312.</title>
        <authorList>
            <person name="Zhou D."/>
        </authorList>
    </citation>
    <scope>NUCLEOTIDE SEQUENCE [LARGE SCALE GENOMIC DNA]</scope>
    <source>
        <strain evidence="2 4">NY11312</strain>
    </source>
</reference>
<gene>
    <name evidence="1" type="ORF">DF183_13290</name>
    <name evidence="2" type="ORF">M2J83_20085</name>
</gene>
<keyword evidence="4" id="KW-1185">Reference proteome</keyword>
<dbReference type="EMBL" id="CP096916">
    <property type="protein sequence ID" value="WBM38064.1"/>
    <property type="molecule type" value="Genomic_DNA"/>
</dbReference>
<reference evidence="1 3" key="1">
    <citation type="submission" date="2018-05" db="EMBL/GenBank/DDBJ databases">
        <title>Genome Sequence of an Efficient Indole-Degrading Bacterium, Alcaligenes sp.YBY.</title>
        <authorList>
            <person name="Yang B."/>
        </authorList>
    </citation>
    <scope>NUCLEOTIDE SEQUENCE [LARGE SCALE GENOMIC DNA]</scope>
    <source>
        <strain evidence="1 3">YBY</strain>
    </source>
</reference>
<proteinExistence type="predicted"/>
<evidence type="ECO:0000313" key="1">
    <source>
        <dbReference type="EMBL" id="PWE14116.1"/>
    </source>
</evidence>
<dbReference type="STRING" id="511.UZ73_11690"/>
<sequence length="145" mass="15473">MNFPRTFLAATHWPHRLGLCLLLLAVVLRGMVPAGYMPKQTDQGYALAFCLPSGQSLPPEMIQHWAALLGEDNSAHSDEATTSATCPFFVMLQAALTPAPVAVVTPLSLGHFRPFLLPPLSPALAQAFIRGPPVGQRAPPSLLPA</sequence>
<accession>A0A2U2BJG8</accession>
<reference evidence="1 3" key="2">
    <citation type="submission" date="2018-05" db="EMBL/GenBank/DDBJ databases">
        <authorList>
            <person name="Lanie J.A."/>
            <person name="Ng W.-L."/>
            <person name="Kazmierczak K.M."/>
            <person name="Andrzejewski T.M."/>
            <person name="Davidsen T.M."/>
            <person name="Wayne K.J."/>
            <person name="Tettelin H."/>
            <person name="Glass J.I."/>
            <person name="Rusch D."/>
            <person name="Podicherti R."/>
            <person name="Tsui H.-C.T."/>
            <person name="Winkler M.E."/>
        </authorList>
    </citation>
    <scope>NUCLEOTIDE SEQUENCE [LARGE SCALE GENOMIC DNA]</scope>
    <source>
        <strain evidence="1 3">YBY</strain>
    </source>
</reference>
<evidence type="ECO:0000313" key="2">
    <source>
        <dbReference type="EMBL" id="WBM38064.1"/>
    </source>
</evidence>
<dbReference type="Proteomes" id="UP001211866">
    <property type="component" value="Chromosome"/>
</dbReference>
<dbReference type="RefSeq" id="WP_086069234.1">
    <property type="nucleotide sequence ID" value="NZ_CAXOJJ010000004.1"/>
</dbReference>
<dbReference type="EMBL" id="QEXO01000003">
    <property type="protein sequence ID" value="PWE14116.1"/>
    <property type="molecule type" value="Genomic_DNA"/>
</dbReference>
<organism evidence="1 3">
    <name type="scientific">Alcaligenes faecalis</name>
    <dbReference type="NCBI Taxonomy" id="511"/>
    <lineage>
        <taxon>Bacteria</taxon>
        <taxon>Pseudomonadati</taxon>
        <taxon>Pseudomonadota</taxon>
        <taxon>Betaproteobacteria</taxon>
        <taxon>Burkholderiales</taxon>
        <taxon>Alcaligenaceae</taxon>
        <taxon>Alcaligenes</taxon>
    </lineage>
</organism>
<evidence type="ECO:0000313" key="4">
    <source>
        <dbReference type="Proteomes" id="UP001211866"/>
    </source>
</evidence>
<name>A0A2U2BJG8_ALCFA</name>
<protein>
    <recommendedName>
        <fullName evidence="5">DUF2946 domain-containing protein</fullName>
    </recommendedName>
</protein>
<dbReference type="Proteomes" id="UP000245216">
    <property type="component" value="Unassembled WGS sequence"/>
</dbReference>